<dbReference type="SUPFAM" id="SSF57959">
    <property type="entry name" value="Leucine zipper domain"/>
    <property type="match status" value="1"/>
</dbReference>
<dbReference type="Gene3D" id="1.20.5.170">
    <property type="match status" value="1"/>
</dbReference>
<sequence length="335" mass="37180">MQLSHCVLLFTNFQANAVVKLGLVKNVTNGLISQSAENTNQNGCKPGLTLTLYANHQQGAKFNNIKMMTMMPESLYDMGVELTKKLTQAKAQAESSQTDCLVPVTVAEQDYGYCSDEFYFTDNKSDQSADTSGTATPLTLEDVDMLTAVESWQNNLADTASLSGATSNMTTADAAVAELERACNAYTDLSDASSDESASDLPEILRRSVKGMTPEEKRMRRRELNRRAALRSRQKKKLSSTEHLQEEVRLVKRNAELRVELKKLEEAKRELYALIKNHFKGCPSNNNNNNNIINEKPTMPIHQQVPAVHHQAVTQQAPAHPRHGGSFQGQFLAFD</sequence>
<dbReference type="InterPro" id="IPR046347">
    <property type="entry name" value="bZIP_sf"/>
</dbReference>
<feature type="compositionally biased region" description="Basic residues" evidence="2">
    <location>
        <begin position="219"/>
        <end position="238"/>
    </location>
</feature>
<dbReference type="GO" id="GO:0005634">
    <property type="term" value="C:nucleus"/>
    <property type="evidence" value="ECO:0007669"/>
    <property type="project" value="TreeGrafter"/>
</dbReference>
<dbReference type="PANTHER" id="PTHR23351:SF13">
    <property type="entry name" value="BASIC LEUCINE ZIPPER TRANSCRIPTIONAL FACTOR ATF-LIKE 3"/>
    <property type="match status" value="1"/>
</dbReference>
<dbReference type="InterPro" id="IPR000837">
    <property type="entry name" value="AP-1"/>
</dbReference>
<feature type="region of interest" description="Disordered" evidence="2">
    <location>
        <begin position="213"/>
        <end position="241"/>
    </location>
</feature>
<feature type="coiled-coil region" evidence="1">
    <location>
        <begin position="247"/>
        <end position="274"/>
    </location>
</feature>
<dbReference type="PANTHER" id="PTHR23351">
    <property type="entry name" value="FOS TRANSCRIPTION FACTOR-RELATED"/>
    <property type="match status" value="1"/>
</dbReference>
<dbReference type="EMBL" id="VXIV02001088">
    <property type="protein sequence ID" value="KAF6034391.1"/>
    <property type="molecule type" value="Genomic_DNA"/>
</dbReference>
<feature type="domain" description="BZIP" evidence="3">
    <location>
        <begin position="215"/>
        <end position="278"/>
    </location>
</feature>
<keyword evidence="1" id="KW-0175">Coiled coil</keyword>
<dbReference type="GO" id="GO:0000978">
    <property type="term" value="F:RNA polymerase II cis-regulatory region sequence-specific DNA binding"/>
    <property type="evidence" value="ECO:0007669"/>
    <property type="project" value="TreeGrafter"/>
</dbReference>
<evidence type="ECO:0000256" key="2">
    <source>
        <dbReference type="SAM" id="MobiDB-lite"/>
    </source>
</evidence>
<dbReference type="GO" id="GO:0000981">
    <property type="term" value="F:DNA-binding transcription factor activity, RNA polymerase II-specific"/>
    <property type="evidence" value="ECO:0007669"/>
    <property type="project" value="TreeGrafter"/>
</dbReference>
<dbReference type="AlphaFoldDB" id="A0A7J7K962"/>
<keyword evidence="5" id="KW-1185">Reference proteome</keyword>
<reference evidence="4" key="1">
    <citation type="submission" date="2020-06" db="EMBL/GenBank/DDBJ databases">
        <title>Draft genome of Bugula neritina, a colonial animal packing powerful symbionts and potential medicines.</title>
        <authorList>
            <person name="Rayko M."/>
        </authorList>
    </citation>
    <scope>NUCLEOTIDE SEQUENCE [LARGE SCALE GENOMIC DNA]</scope>
    <source>
        <strain evidence="4">Kwan_BN1</strain>
    </source>
</reference>
<gene>
    <name evidence="4" type="ORF">EB796_007300</name>
</gene>
<dbReference type="Proteomes" id="UP000593567">
    <property type="component" value="Unassembled WGS sequence"/>
</dbReference>
<name>A0A7J7K962_BUGNE</name>
<evidence type="ECO:0000256" key="1">
    <source>
        <dbReference type="SAM" id="Coils"/>
    </source>
</evidence>
<dbReference type="PROSITE" id="PS50217">
    <property type="entry name" value="BZIP"/>
    <property type="match status" value="1"/>
</dbReference>
<evidence type="ECO:0000259" key="3">
    <source>
        <dbReference type="PROSITE" id="PS50217"/>
    </source>
</evidence>
<organism evidence="4 5">
    <name type="scientific">Bugula neritina</name>
    <name type="common">Brown bryozoan</name>
    <name type="synonym">Sertularia neritina</name>
    <dbReference type="NCBI Taxonomy" id="10212"/>
    <lineage>
        <taxon>Eukaryota</taxon>
        <taxon>Metazoa</taxon>
        <taxon>Spiralia</taxon>
        <taxon>Lophotrochozoa</taxon>
        <taxon>Bryozoa</taxon>
        <taxon>Gymnolaemata</taxon>
        <taxon>Cheilostomatida</taxon>
        <taxon>Flustrina</taxon>
        <taxon>Buguloidea</taxon>
        <taxon>Bugulidae</taxon>
        <taxon>Bugula</taxon>
    </lineage>
</organism>
<comment type="caution">
    <text evidence="4">The sequence shown here is derived from an EMBL/GenBank/DDBJ whole genome shotgun (WGS) entry which is preliminary data.</text>
</comment>
<accession>A0A7J7K962</accession>
<protein>
    <recommendedName>
        <fullName evidence="3">BZIP domain-containing protein</fullName>
    </recommendedName>
</protein>
<dbReference type="Pfam" id="PF07716">
    <property type="entry name" value="bZIP_2"/>
    <property type="match status" value="1"/>
</dbReference>
<evidence type="ECO:0000313" key="4">
    <source>
        <dbReference type="EMBL" id="KAF6034391.1"/>
    </source>
</evidence>
<evidence type="ECO:0000313" key="5">
    <source>
        <dbReference type="Proteomes" id="UP000593567"/>
    </source>
</evidence>
<dbReference type="InterPro" id="IPR004827">
    <property type="entry name" value="bZIP"/>
</dbReference>
<proteinExistence type="predicted"/>